<organism evidence="2">
    <name type="scientific">Opuntia streptacantha</name>
    <name type="common">Prickly pear cactus</name>
    <name type="synonym">Opuntia cardona</name>
    <dbReference type="NCBI Taxonomy" id="393608"/>
    <lineage>
        <taxon>Eukaryota</taxon>
        <taxon>Viridiplantae</taxon>
        <taxon>Streptophyta</taxon>
        <taxon>Embryophyta</taxon>
        <taxon>Tracheophyta</taxon>
        <taxon>Spermatophyta</taxon>
        <taxon>Magnoliopsida</taxon>
        <taxon>eudicotyledons</taxon>
        <taxon>Gunneridae</taxon>
        <taxon>Pentapetalae</taxon>
        <taxon>Caryophyllales</taxon>
        <taxon>Cactineae</taxon>
        <taxon>Cactaceae</taxon>
        <taxon>Opuntioideae</taxon>
        <taxon>Opuntia</taxon>
    </lineage>
</organism>
<reference evidence="2" key="1">
    <citation type="journal article" date="2013" name="J. Plant Res.">
        <title>Effect of fungi and light on seed germination of three Opuntia species from semiarid lands of central Mexico.</title>
        <authorList>
            <person name="Delgado-Sanchez P."/>
            <person name="Jimenez-Bremont J.F."/>
            <person name="Guerrero-Gonzalez Mde L."/>
            <person name="Flores J."/>
        </authorList>
    </citation>
    <scope>NUCLEOTIDE SEQUENCE</scope>
    <source>
        <tissue evidence="2">Cladode</tissue>
    </source>
</reference>
<dbReference type="EMBL" id="GISG01226665">
    <property type="protein sequence ID" value="MBA4665234.1"/>
    <property type="molecule type" value="Transcribed_RNA"/>
</dbReference>
<feature type="region of interest" description="Disordered" evidence="1">
    <location>
        <begin position="1"/>
        <end position="25"/>
    </location>
</feature>
<accession>A0A7C9ADJ3</accession>
<dbReference type="AlphaFoldDB" id="A0A7C9ADJ3"/>
<protein>
    <submittedName>
        <fullName evidence="2">Uncharacterized protein</fullName>
    </submittedName>
</protein>
<feature type="compositionally biased region" description="Basic and acidic residues" evidence="1">
    <location>
        <begin position="8"/>
        <end position="20"/>
    </location>
</feature>
<sequence>MTPVEIAEAERTGAEQRERTDEEEEGKLLKLGFSGVRKQATEASSSKHLFDKEGKKEFLFFFQFFPQRIFKIHKALALLRLAPRAPRRKALASPRLFHSPRLTPADATARAPRASVRLGAPRARFFKLSTEQRIIYIITKRMHAKLASYERAI</sequence>
<reference evidence="2" key="2">
    <citation type="submission" date="2020-07" db="EMBL/GenBank/DDBJ databases">
        <authorList>
            <person name="Vera ALvarez R."/>
            <person name="Arias-Moreno D.M."/>
            <person name="Jimenez-Jacinto V."/>
            <person name="Jimenez-Bremont J.F."/>
            <person name="Swaminathan K."/>
            <person name="Moose S.P."/>
            <person name="Guerrero-Gonzalez M.L."/>
            <person name="Marino-Ramirez L."/>
            <person name="Landsman D."/>
            <person name="Rodriguez-Kessler M."/>
            <person name="Delgado-Sanchez P."/>
        </authorList>
    </citation>
    <scope>NUCLEOTIDE SEQUENCE</scope>
    <source>
        <tissue evidence="2">Cladode</tissue>
    </source>
</reference>
<name>A0A7C9ADJ3_OPUST</name>
<evidence type="ECO:0000256" key="1">
    <source>
        <dbReference type="SAM" id="MobiDB-lite"/>
    </source>
</evidence>
<proteinExistence type="predicted"/>
<evidence type="ECO:0000313" key="2">
    <source>
        <dbReference type="EMBL" id="MBA4665234.1"/>
    </source>
</evidence>